<dbReference type="RefSeq" id="XP_002548495.1">
    <property type="nucleotide sequence ID" value="XM_002548449.1"/>
</dbReference>
<dbReference type="PANTHER" id="PTHR37079">
    <property type="entry name" value="SERINE/THREONINE-PROTEIN KINASE ATM"/>
    <property type="match status" value="1"/>
</dbReference>
<dbReference type="PROSITE" id="PS51189">
    <property type="entry name" value="FAT"/>
    <property type="match status" value="1"/>
</dbReference>
<accession>C5M8S0</accession>
<dbReference type="EMBL" id="GG692397">
    <property type="protein sequence ID" value="EER33974.1"/>
    <property type="molecule type" value="Genomic_DNA"/>
</dbReference>
<evidence type="ECO:0000313" key="3">
    <source>
        <dbReference type="EMBL" id="EER33974.1"/>
    </source>
</evidence>
<dbReference type="KEGG" id="ctp:CTRG_02792"/>
<evidence type="ECO:0000256" key="1">
    <source>
        <dbReference type="ARBA" id="ARBA00010769"/>
    </source>
</evidence>
<dbReference type="STRING" id="294747.C5M8S0"/>
<organism evidence="3 4">
    <name type="scientific">Candida tropicalis (strain ATCC MYA-3404 / T1)</name>
    <name type="common">Yeast</name>
    <dbReference type="NCBI Taxonomy" id="294747"/>
    <lineage>
        <taxon>Eukaryota</taxon>
        <taxon>Fungi</taxon>
        <taxon>Dikarya</taxon>
        <taxon>Ascomycota</taxon>
        <taxon>Saccharomycotina</taxon>
        <taxon>Pichiomycetes</taxon>
        <taxon>Debaryomycetaceae</taxon>
        <taxon>Candida/Lodderomyces clade</taxon>
        <taxon>Candida</taxon>
    </lineage>
</organism>
<dbReference type="VEuPathDB" id="FungiDB:CTRG_02792"/>
<sequence length="1928" mass="221321">MHKLAVEVNLSKKSLLARRIQDWIMAKWDSTFRPDVEFVHLGSSFAEFIHWISGNSIGYTPSRIGDFQCDTDLIEPYYFSKNYQYLESFLCLKDNQEIRTEAPIEVNSIIANEKMDLIIRKINATFKVFDNNQVSSASLLKWVVLLSHLVVQVKPLMYFAHEVNALEYQISAGLDSFNDSTLDYDEIITTMQICNQFLPNDKEIRRLFIRRFSSDKLINTLKFDYSETTTRNIAKRPYAEDGFGREFADVRESSTPPSGSTTVGVTYTKIQYKSAPSVDALKFIQLNSEIQGKNASDMLTSMVSYVESLTPEKFLPAVLFIIEEVLVNHESIGFEDIPLLKLLRIINDKLLTTQIYDRNEITLIVVAKFLSVLAPVWMYSSDSSMSTDFYDLATWLYESGIKDYITREIPIVEFCKFLMQLLIHREERTFSASDVRAELFRKFSRSTNSMKNNLSSMFVQLAHSMSTADQGHLYKNIFEGFTSPSQSVEKGGTFAKFLTTLSEGSSHILRLALFNLLECSKFPFFISYLEKCLKDLCKIMNLPSSRNLFKAFQYEIIRTWKKFGSIESFPYMLFLYSDLNSFYRDNYRALVAITLSTKTDDIESNHNFINQLAVLRRSDVSTLVSESISLIIPLSFTADGVRNSIFEVLGTYLEDSMKSEMTDKLSLIILELIKFIDMSNESTLLGNFKDNEVAMALIDTANTKNVAHFGNIVISFDSASQLLNRLVQKFARENDYWSPKQIYFLIRRISISLKSVTTLDQKLLHLRRLKLVLVLGGTKSIDIEVTQLLVTLLCPLMMEVELVPDIMLILSLFKDLYHHVYPHERSLLLIIHIINSLLSSKLRNRNDWLLDCLDEFINMCNRDRAITQIVQSGIDILKGKRVSISSSVVELCLEDNVSDDIFPVCLISQIFEHVETMDHLGGKLPVIERLLSLDEDQLHEFSEKFKLWIANYLSDFYVKGGTREDIKALTIKEYNDIPVDDFEDEVKYFDYTLGKIISYIKSDNYEAAACAESILGVLIRKYNENRRDVSKVLNFETTYESYSHNILPIDFHACIILNDKADISFLGDRLSVIIEDFENLLRDDTDLWCTKLYLSILQELATYTNIAPLLSIFIITVPEFAKFSLPTMVCNYLVMKGKTAENMIITLLDEYLTIPKKSESSVKIFLQIVILIRVGAKYANKQVFTNVFENINKLEFYRLASDSKLFKTAIMLFEDAVSDDHYEKVLEDHYRTLQTAYQSIDDDDLIFGLPEKTTMDYAISMINRVGNPTERLRFSSARLDTSMMLNSQPSYAGVIGSMTNAGLLGVSRALSKSANIDVNEDEQYEWSWKLSKWDLPVAKNAQKENEVIYKTLKQLHDYPLNTDEICKTSLLNIIDQKNSINNSSVKEFKLERLSWLKTISTVVSISEIAKSTSQEFPMIISQFSKDTQWFKEVEFDMFENLLLARQATFQLLSESSKPGLSHESIWLGALGDLVRYNNLARVNNEEQKMVTSTMLIEEIGKRFTESQAALIKNISNLSCFQTAQTLWTQGNTSVPVLLLKDLYKFGGVSIPAQNLNVDKCLIRAMMVNWMSQSRQEIASSIMEKYVLPTAELSLESSDLQQQSETFEILARFCEEQYKSKPTIEQISKLQKRVFLSTNEMKEMQRQYKDGIPAEDKQQVRKYFHKLKAQNISETKDLESMKSSHELMAVKAVEFYLKSISMGDFHEENLDKFFALWLEQSENESLHRSLQKELLALPSYKLISWCPQLVSRLTTEKTEFQNTLRKLIFNLCIDHPHHSLYLLIALRLQNSSTVEQTELIRSKCLAAETLWETLLIQDKEYVHRTLIPINDFVSKSIQLASTKANRAKTVDLSRFSCGDYWLNNLPHIPPPTKTIQVDPTKRYDRVPVLLRAEGKISIATSGISMPKIVTFMLSNGSEHKILFKSGSDD</sequence>
<comment type="similarity">
    <text evidence="1">Belongs to the PI3/PI4-kinase family. ATM subfamily.</text>
</comment>
<dbReference type="GO" id="GO:0006974">
    <property type="term" value="P:DNA damage response"/>
    <property type="evidence" value="ECO:0007669"/>
    <property type="project" value="InterPro"/>
</dbReference>
<protein>
    <recommendedName>
        <fullName evidence="2">FAT domain-containing protein</fullName>
    </recommendedName>
</protein>
<dbReference type="InterPro" id="IPR038980">
    <property type="entry name" value="ATM_plant"/>
</dbReference>
<name>C5M8S0_CANTT</name>
<dbReference type="eggNOG" id="KOG0892">
    <property type="taxonomic scope" value="Eukaryota"/>
</dbReference>
<dbReference type="Proteomes" id="UP000002037">
    <property type="component" value="Unassembled WGS sequence"/>
</dbReference>
<keyword evidence="4" id="KW-1185">Reference proteome</keyword>
<dbReference type="GO" id="GO:0004674">
    <property type="term" value="F:protein serine/threonine kinase activity"/>
    <property type="evidence" value="ECO:0007669"/>
    <property type="project" value="InterPro"/>
</dbReference>
<dbReference type="HOGENOM" id="CLU_000178_8_1_1"/>
<feature type="domain" description="FAT" evidence="2">
    <location>
        <begin position="1195"/>
        <end position="1788"/>
    </location>
</feature>
<evidence type="ECO:0000259" key="2">
    <source>
        <dbReference type="PROSITE" id="PS51189"/>
    </source>
</evidence>
<evidence type="ECO:0000313" key="4">
    <source>
        <dbReference type="Proteomes" id="UP000002037"/>
    </source>
</evidence>
<dbReference type="OrthoDB" id="381190at2759"/>
<dbReference type="PANTHER" id="PTHR37079:SF4">
    <property type="entry name" value="SERINE_THREONINE-PROTEIN KINASE ATM"/>
    <property type="match status" value="1"/>
</dbReference>
<gene>
    <name evidence="3" type="ORF">CTRG_02792</name>
</gene>
<dbReference type="InterPro" id="IPR014009">
    <property type="entry name" value="PIK_FAT"/>
</dbReference>
<proteinExistence type="inferred from homology"/>
<reference evidence="3 4" key="1">
    <citation type="journal article" date="2009" name="Nature">
        <title>Evolution of pathogenicity and sexual reproduction in eight Candida genomes.</title>
        <authorList>
            <person name="Butler G."/>
            <person name="Rasmussen M.D."/>
            <person name="Lin M.F."/>
            <person name="Santos M.A."/>
            <person name="Sakthikumar S."/>
            <person name="Munro C.A."/>
            <person name="Rheinbay E."/>
            <person name="Grabherr M."/>
            <person name="Forche A."/>
            <person name="Reedy J.L."/>
            <person name="Agrafioti I."/>
            <person name="Arnaud M.B."/>
            <person name="Bates S."/>
            <person name="Brown A.J."/>
            <person name="Brunke S."/>
            <person name="Costanzo M.C."/>
            <person name="Fitzpatrick D.A."/>
            <person name="de Groot P.W."/>
            <person name="Harris D."/>
            <person name="Hoyer L.L."/>
            <person name="Hube B."/>
            <person name="Klis F.M."/>
            <person name="Kodira C."/>
            <person name="Lennard N."/>
            <person name="Logue M.E."/>
            <person name="Martin R."/>
            <person name="Neiman A.M."/>
            <person name="Nikolaou E."/>
            <person name="Quail M.A."/>
            <person name="Quinn J."/>
            <person name="Santos M.C."/>
            <person name="Schmitzberger F.F."/>
            <person name="Sherlock G."/>
            <person name="Shah P."/>
            <person name="Silverstein K.A."/>
            <person name="Skrzypek M.S."/>
            <person name="Soll D."/>
            <person name="Staggs R."/>
            <person name="Stansfield I."/>
            <person name="Stumpf M.P."/>
            <person name="Sudbery P.E."/>
            <person name="Srikantha T."/>
            <person name="Zeng Q."/>
            <person name="Berman J."/>
            <person name="Berriman M."/>
            <person name="Heitman J."/>
            <person name="Gow N.A."/>
            <person name="Lorenz M.C."/>
            <person name="Birren B.W."/>
            <person name="Kellis M."/>
            <person name="Cuomo C.A."/>
        </authorList>
    </citation>
    <scope>NUCLEOTIDE SEQUENCE [LARGE SCALE GENOMIC DNA]</scope>
    <source>
        <strain evidence="4">ATCC MYA-3404 / T1</strain>
    </source>
</reference>
<dbReference type="GeneID" id="8298355"/>